<feature type="domain" description="CCHC-type" evidence="7">
    <location>
        <begin position="24"/>
        <end position="38"/>
    </location>
</feature>
<evidence type="ECO:0000256" key="6">
    <source>
        <dbReference type="SAM" id="MobiDB-lite"/>
    </source>
</evidence>
<feature type="region of interest" description="Disordered" evidence="6">
    <location>
        <begin position="433"/>
        <end position="642"/>
    </location>
</feature>
<feature type="region of interest" description="Disordered" evidence="6">
    <location>
        <begin position="284"/>
        <end position="318"/>
    </location>
</feature>
<accession>A0A812C2R2</accession>
<feature type="region of interest" description="Disordered" evidence="6">
    <location>
        <begin position="354"/>
        <end position="402"/>
    </location>
</feature>
<dbReference type="SUPFAM" id="SSF57756">
    <property type="entry name" value="Retrovirus zinc finger-like domains"/>
    <property type="match status" value="2"/>
</dbReference>
<keyword evidence="2" id="KW-0677">Repeat</keyword>
<evidence type="ECO:0000256" key="4">
    <source>
        <dbReference type="ARBA" id="ARBA00022833"/>
    </source>
</evidence>
<feature type="compositionally biased region" description="Polar residues" evidence="6">
    <location>
        <begin position="631"/>
        <end position="642"/>
    </location>
</feature>
<evidence type="ECO:0000313" key="8">
    <source>
        <dbReference type="EMBL" id="CAE1254136.1"/>
    </source>
</evidence>
<evidence type="ECO:0000256" key="5">
    <source>
        <dbReference type="PROSITE-ProRule" id="PRU00047"/>
    </source>
</evidence>
<dbReference type="SMART" id="SM00343">
    <property type="entry name" value="ZnF_C2HC"/>
    <property type="match status" value="5"/>
</dbReference>
<dbReference type="GO" id="GO:0008270">
    <property type="term" value="F:zinc ion binding"/>
    <property type="evidence" value="ECO:0007669"/>
    <property type="project" value="UniProtKB-KW"/>
</dbReference>
<dbReference type="PANTHER" id="PTHR47103:SF8">
    <property type="entry name" value="DNA-BINDING PROTEIN"/>
    <property type="match status" value="1"/>
</dbReference>
<dbReference type="Pfam" id="PF00098">
    <property type="entry name" value="zf-CCHC"/>
    <property type="match status" value="4"/>
</dbReference>
<dbReference type="OrthoDB" id="6067573at2759"/>
<dbReference type="AlphaFoldDB" id="A0A812C2R2"/>
<comment type="caution">
    <text evidence="8">The sequence shown here is derived from an EMBL/GenBank/DDBJ whole genome shotgun (WGS) entry which is preliminary data.</text>
</comment>
<keyword evidence="4" id="KW-0862">Zinc</keyword>
<feature type="domain" description="CCHC-type" evidence="7">
    <location>
        <begin position="108"/>
        <end position="122"/>
    </location>
</feature>
<feature type="domain" description="CCHC-type" evidence="7">
    <location>
        <begin position="44"/>
        <end position="58"/>
    </location>
</feature>
<dbReference type="PROSITE" id="PS50158">
    <property type="entry name" value="ZF_CCHC"/>
    <property type="match status" value="5"/>
</dbReference>
<feature type="compositionally biased region" description="Basic and acidic residues" evidence="6">
    <location>
        <begin position="248"/>
        <end position="260"/>
    </location>
</feature>
<dbReference type="InterPro" id="IPR001878">
    <property type="entry name" value="Znf_CCHC"/>
</dbReference>
<evidence type="ECO:0000259" key="7">
    <source>
        <dbReference type="PROSITE" id="PS50158"/>
    </source>
</evidence>
<feature type="compositionally biased region" description="Basic and acidic residues" evidence="6">
    <location>
        <begin position="468"/>
        <end position="477"/>
    </location>
</feature>
<dbReference type="Gene3D" id="4.10.60.10">
    <property type="entry name" value="Zinc finger, CCHC-type"/>
    <property type="match status" value="3"/>
</dbReference>
<feature type="compositionally biased region" description="Low complexity" evidence="6">
    <location>
        <begin position="355"/>
        <end position="385"/>
    </location>
</feature>
<feature type="domain" description="CCHC-type" evidence="7">
    <location>
        <begin position="87"/>
        <end position="102"/>
    </location>
</feature>
<dbReference type="EMBL" id="CAHIKZ030001136">
    <property type="protein sequence ID" value="CAE1254136.1"/>
    <property type="molecule type" value="Genomic_DNA"/>
</dbReference>
<dbReference type="Proteomes" id="UP000597762">
    <property type="component" value="Unassembled WGS sequence"/>
</dbReference>
<feature type="region of interest" description="Disordered" evidence="6">
    <location>
        <begin position="227"/>
        <end position="265"/>
    </location>
</feature>
<protein>
    <submittedName>
        <fullName evidence="8">CNBP</fullName>
    </submittedName>
</protein>
<gene>
    <name evidence="8" type="ORF">SPHA_28844</name>
</gene>
<name>A0A812C2R2_ACAPH</name>
<evidence type="ECO:0000256" key="2">
    <source>
        <dbReference type="ARBA" id="ARBA00022737"/>
    </source>
</evidence>
<reference evidence="8" key="1">
    <citation type="submission" date="2021-01" db="EMBL/GenBank/DDBJ databases">
        <authorList>
            <person name="Li R."/>
            <person name="Bekaert M."/>
        </authorList>
    </citation>
    <scope>NUCLEOTIDE SEQUENCE</scope>
    <source>
        <strain evidence="8">Farmed</strain>
    </source>
</reference>
<keyword evidence="3 5" id="KW-0863">Zinc-finger</keyword>
<dbReference type="PANTHER" id="PTHR47103">
    <property type="entry name" value="DNA-BINDING PROTEIN"/>
    <property type="match status" value="1"/>
</dbReference>
<organism evidence="8 9">
    <name type="scientific">Acanthosepion pharaonis</name>
    <name type="common">Pharaoh cuttlefish</name>
    <name type="synonym">Sepia pharaonis</name>
    <dbReference type="NCBI Taxonomy" id="158019"/>
    <lineage>
        <taxon>Eukaryota</taxon>
        <taxon>Metazoa</taxon>
        <taxon>Spiralia</taxon>
        <taxon>Lophotrochozoa</taxon>
        <taxon>Mollusca</taxon>
        <taxon>Cephalopoda</taxon>
        <taxon>Coleoidea</taxon>
        <taxon>Decapodiformes</taxon>
        <taxon>Sepiida</taxon>
        <taxon>Sepiina</taxon>
        <taxon>Sepiidae</taxon>
        <taxon>Acanthosepion</taxon>
    </lineage>
</organism>
<sequence length="642" mass="68324">MTYACKLRGVRGLKNFVQTNRSSRCYKCHRLGHLARDCYSRQIRCYQCNKVGHIARYCYSVASRCYLCNQLGHIARHCDKDIENGACYNCGCQGHIQRNCPSTDTRTCYRCGKRGHIALACPVSRKSSDTVEVIPLPAPSQHVKDLAAESVVNVSKAENFADMKTQDKIFREDETIISEATVLDKPLDTSSRNEVEEIDPGQEILSQDVLYAQDATSSDLNGIIESGAQKSLRDDNEPASSKTVSDSDGDKNERDSHEVSDEQNPVNQLLALCRVALGDGTKEPEINFENVNDIQTNDSSTDANNNQPETNQNSDISVVPTLKISADNSPLQTLKTSSVTNDFNSLTIKSVLTPGSSNGHSSLGSSPAGQTSKSTDLESTLSTSSFWSDKPTDHDGDISGDSLDSIRTAAEALSPPDQLVDVITTASSSVLAITEAPKENEETQAGAEDISGPDCYASACSDTGQEELESHQSRSDGAESETSPVQSDGAESETSPVQSDGAESETSPVQSDGAESETSPVQNDGAESETSPVQNDGAESETSPVQNDGAESETSPVQNDGAESETSPVQNDGADDGAESETSPVQNDGAESETSPVQNDGAESETSPVQNDGAESETSPVQSDGAKLENSPVQTEEPSTET</sequence>
<keyword evidence="9" id="KW-1185">Reference proteome</keyword>
<feature type="compositionally biased region" description="Polar residues" evidence="6">
    <location>
        <begin position="289"/>
        <end position="316"/>
    </location>
</feature>
<keyword evidence="1" id="KW-0479">Metal-binding</keyword>
<evidence type="ECO:0000256" key="3">
    <source>
        <dbReference type="ARBA" id="ARBA00022771"/>
    </source>
</evidence>
<dbReference type="InterPro" id="IPR036875">
    <property type="entry name" value="Znf_CCHC_sf"/>
</dbReference>
<evidence type="ECO:0000313" key="9">
    <source>
        <dbReference type="Proteomes" id="UP000597762"/>
    </source>
</evidence>
<dbReference type="GO" id="GO:0003676">
    <property type="term" value="F:nucleic acid binding"/>
    <property type="evidence" value="ECO:0007669"/>
    <property type="project" value="InterPro"/>
</dbReference>
<evidence type="ECO:0000256" key="1">
    <source>
        <dbReference type="ARBA" id="ARBA00022723"/>
    </source>
</evidence>
<feature type="domain" description="CCHC-type" evidence="7">
    <location>
        <begin position="64"/>
        <end position="80"/>
    </location>
</feature>
<proteinExistence type="predicted"/>